<dbReference type="Proteomes" id="UP001139534">
    <property type="component" value="Unassembled WGS sequence"/>
</dbReference>
<keyword evidence="2" id="KW-1185">Reference proteome</keyword>
<protein>
    <submittedName>
        <fullName evidence="1">YbjN domain-containing protein</fullName>
    </submittedName>
</protein>
<comment type="caution">
    <text evidence="1">The sequence shown here is derived from an EMBL/GenBank/DDBJ whole genome shotgun (WGS) entry which is preliminary data.</text>
</comment>
<evidence type="ECO:0000313" key="2">
    <source>
        <dbReference type="Proteomes" id="UP001139534"/>
    </source>
</evidence>
<reference evidence="1" key="1">
    <citation type="submission" date="2022-04" db="EMBL/GenBank/DDBJ databases">
        <authorList>
            <person name="Seo M.-J."/>
        </authorList>
    </citation>
    <scope>NUCLEOTIDE SEQUENCE</scope>
    <source>
        <strain evidence="1">MBLB2552</strain>
    </source>
</reference>
<accession>A0A9X2BQH6</accession>
<organism evidence="1 2">
    <name type="scientific">Paenibacillus mellifer</name>
    <dbReference type="NCBI Taxonomy" id="2937794"/>
    <lineage>
        <taxon>Bacteria</taxon>
        <taxon>Bacillati</taxon>
        <taxon>Bacillota</taxon>
        <taxon>Bacilli</taxon>
        <taxon>Bacillales</taxon>
        <taxon>Paenibacillaceae</taxon>
        <taxon>Paenibacillus</taxon>
    </lineage>
</organism>
<gene>
    <name evidence="1" type="ORF">M0651_14205</name>
</gene>
<name>A0A9X2BQH6_9BACL</name>
<dbReference type="RefSeq" id="WP_248552407.1">
    <property type="nucleotide sequence ID" value="NZ_JALPRK010000012.1"/>
</dbReference>
<dbReference type="EMBL" id="JALPRK010000012">
    <property type="protein sequence ID" value="MCK8488328.1"/>
    <property type="molecule type" value="Genomic_DNA"/>
</dbReference>
<sequence>MITSSDFKQFLQRKNISMEEIHEEDGFVFFRRREAIENGGSVLLIVAFNESSIDFRIYDIANIQNPLKKEAALQLINELNMTYRYSKFTLSEGRVDLSYSLSKHFPTDAQDLFDILVMLLDCATDTYPKFMKLQWS</sequence>
<proteinExistence type="predicted"/>
<dbReference type="AlphaFoldDB" id="A0A9X2BQH6"/>
<evidence type="ECO:0000313" key="1">
    <source>
        <dbReference type="EMBL" id="MCK8488328.1"/>
    </source>
</evidence>